<gene>
    <name evidence="1" type="ORF">SAMN02746089_02333</name>
</gene>
<sequence>MKTLIMVFRNSIGRLVRISVDNVRDDITEADIKNAMGTLVAKNVFEISNGELKEPISASIVTTQTQEFDLVL</sequence>
<name>A0A1M5DFN2_9THEO</name>
<evidence type="ECO:0000313" key="2">
    <source>
        <dbReference type="Proteomes" id="UP000184088"/>
    </source>
</evidence>
<evidence type="ECO:0008006" key="3">
    <source>
        <dbReference type="Google" id="ProtNLM"/>
    </source>
</evidence>
<dbReference type="Proteomes" id="UP000184088">
    <property type="component" value="Unassembled WGS sequence"/>
</dbReference>
<proteinExistence type="predicted"/>
<dbReference type="Pfam" id="PF11148">
    <property type="entry name" value="DUF2922"/>
    <property type="match status" value="1"/>
</dbReference>
<protein>
    <recommendedName>
        <fullName evidence="3">DUF2922 domain-containing protein</fullName>
    </recommendedName>
</protein>
<dbReference type="InterPro" id="IPR021321">
    <property type="entry name" value="DUF2922"/>
</dbReference>
<dbReference type="AlphaFoldDB" id="A0A1M5DFN2"/>
<keyword evidence="2" id="KW-1185">Reference proteome</keyword>
<dbReference type="RefSeq" id="WP_084111267.1">
    <property type="nucleotide sequence ID" value="NZ_FQVH01000035.1"/>
</dbReference>
<evidence type="ECO:0000313" key="1">
    <source>
        <dbReference type="EMBL" id="SHF65779.1"/>
    </source>
</evidence>
<organism evidence="1 2">
    <name type="scientific">Caldanaerobius fijiensis DSM 17918</name>
    <dbReference type="NCBI Taxonomy" id="1121256"/>
    <lineage>
        <taxon>Bacteria</taxon>
        <taxon>Bacillati</taxon>
        <taxon>Bacillota</taxon>
        <taxon>Clostridia</taxon>
        <taxon>Thermoanaerobacterales</taxon>
        <taxon>Thermoanaerobacteraceae</taxon>
        <taxon>Caldanaerobius</taxon>
    </lineage>
</organism>
<dbReference type="EMBL" id="FQVH01000035">
    <property type="protein sequence ID" value="SHF65779.1"/>
    <property type="molecule type" value="Genomic_DNA"/>
</dbReference>
<dbReference type="STRING" id="1121256.SAMN02746089_02333"/>
<reference evidence="1 2" key="1">
    <citation type="submission" date="2016-11" db="EMBL/GenBank/DDBJ databases">
        <authorList>
            <person name="Jaros S."/>
            <person name="Januszkiewicz K."/>
            <person name="Wedrychowicz H."/>
        </authorList>
    </citation>
    <scope>NUCLEOTIDE SEQUENCE [LARGE SCALE GENOMIC DNA]</scope>
    <source>
        <strain evidence="1 2">DSM 17918</strain>
    </source>
</reference>
<accession>A0A1M5DFN2</accession>